<feature type="region of interest" description="Disordered" evidence="1">
    <location>
        <begin position="99"/>
        <end position="118"/>
    </location>
</feature>
<feature type="region of interest" description="Disordered" evidence="1">
    <location>
        <begin position="1"/>
        <end position="70"/>
    </location>
</feature>
<proteinExistence type="predicted"/>
<sequence>MAYSAAGRCGPARRAGAGGVRAGGARPGEGPRRLRLVEDCTGVPEAAPEPAEAPAPAPRERRPSAPPQGLRLTRRGRVVLVTFVAAVLLAALWATAGRGARAGSGARPASDRAPGGPRVVSVVVGPGDTLWDIALRTDPHADPRRTVRRISDLNGLSGSIVQPGQRLRVPAR</sequence>
<keyword evidence="5" id="KW-1185">Reference proteome</keyword>
<evidence type="ECO:0000259" key="3">
    <source>
        <dbReference type="PROSITE" id="PS51782"/>
    </source>
</evidence>
<feature type="compositionally biased region" description="Low complexity" evidence="1">
    <location>
        <begin position="1"/>
        <end position="15"/>
    </location>
</feature>
<evidence type="ECO:0000256" key="1">
    <source>
        <dbReference type="SAM" id="MobiDB-lite"/>
    </source>
</evidence>
<accession>A0ABS7G5I4</accession>
<keyword evidence="2" id="KW-0812">Transmembrane</keyword>
<organism evidence="4 5">
    <name type="scientific">Actinomadura parmotrematis</name>
    <dbReference type="NCBI Taxonomy" id="2864039"/>
    <lineage>
        <taxon>Bacteria</taxon>
        <taxon>Bacillati</taxon>
        <taxon>Actinomycetota</taxon>
        <taxon>Actinomycetes</taxon>
        <taxon>Streptosporangiales</taxon>
        <taxon>Thermomonosporaceae</taxon>
        <taxon>Actinomadura</taxon>
    </lineage>
</organism>
<dbReference type="CDD" id="cd00118">
    <property type="entry name" value="LysM"/>
    <property type="match status" value="1"/>
</dbReference>
<protein>
    <submittedName>
        <fullName evidence="4">LysM peptidoglycan-binding domain-containing protein</fullName>
    </submittedName>
</protein>
<dbReference type="SUPFAM" id="SSF54106">
    <property type="entry name" value="LysM domain"/>
    <property type="match status" value="1"/>
</dbReference>
<dbReference type="PROSITE" id="PS51782">
    <property type="entry name" value="LYSM"/>
    <property type="match status" value="1"/>
</dbReference>
<dbReference type="RefSeq" id="WP_220170858.1">
    <property type="nucleotide sequence ID" value="NZ_JAIBOA010000037.1"/>
</dbReference>
<dbReference type="InterPro" id="IPR036779">
    <property type="entry name" value="LysM_dom_sf"/>
</dbReference>
<evidence type="ECO:0000313" key="4">
    <source>
        <dbReference type="EMBL" id="MBW8487630.1"/>
    </source>
</evidence>
<keyword evidence="2" id="KW-0472">Membrane</keyword>
<reference evidence="4 5" key="1">
    <citation type="submission" date="2021-07" db="EMBL/GenBank/DDBJ databases">
        <title>Actinomadura sp. PM05-2 isolated from lichen.</title>
        <authorList>
            <person name="Somphong A."/>
            <person name="Phongsopitanun W."/>
            <person name="Tanasupawat S."/>
            <person name="Peongsungnone V."/>
        </authorList>
    </citation>
    <scope>NUCLEOTIDE SEQUENCE [LARGE SCALE GENOMIC DNA]</scope>
    <source>
        <strain evidence="4 5">PM05-2</strain>
    </source>
</reference>
<dbReference type="Gene3D" id="3.10.350.10">
    <property type="entry name" value="LysM domain"/>
    <property type="match status" value="1"/>
</dbReference>
<evidence type="ECO:0000256" key="2">
    <source>
        <dbReference type="SAM" id="Phobius"/>
    </source>
</evidence>
<feature type="compositionally biased region" description="Basic and acidic residues" evidence="1">
    <location>
        <begin position="29"/>
        <end position="38"/>
    </location>
</feature>
<gene>
    <name evidence="4" type="ORF">K1Y72_35125</name>
</gene>
<dbReference type="InterPro" id="IPR018392">
    <property type="entry name" value="LysM"/>
</dbReference>
<evidence type="ECO:0000313" key="5">
    <source>
        <dbReference type="Proteomes" id="UP000774570"/>
    </source>
</evidence>
<dbReference type="Proteomes" id="UP000774570">
    <property type="component" value="Unassembled WGS sequence"/>
</dbReference>
<feature type="compositionally biased region" description="Gly residues" evidence="1">
    <location>
        <begin position="16"/>
        <end position="27"/>
    </location>
</feature>
<comment type="caution">
    <text evidence="4">The sequence shown here is derived from an EMBL/GenBank/DDBJ whole genome shotgun (WGS) entry which is preliminary data.</text>
</comment>
<name>A0ABS7G5I4_9ACTN</name>
<feature type="transmembrane region" description="Helical" evidence="2">
    <location>
        <begin position="78"/>
        <end position="96"/>
    </location>
</feature>
<dbReference type="SMART" id="SM00257">
    <property type="entry name" value="LysM"/>
    <property type="match status" value="1"/>
</dbReference>
<dbReference type="Pfam" id="PF01476">
    <property type="entry name" value="LysM"/>
    <property type="match status" value="1"/>
</dbReference>
<feature type="domain" description="LysM" evidence="3">
    <location>
        <begin position="120"/>
        <end position="169"/>
    </location>
</feature>
<dbReference type="EMBL" id="JAIBOA010000037">
    <property type="protein sequence ID" value="MBW8487630.1"/>
    <property type="molecule type" value="Genomic_DNA"/>
</dbReference>
<keyword evidence="2" id="KW-1133">Transmembrane helix</keyword>